<dbReference type="InterPro" id="IPR011611">
    <property type="entry name" value="PfkB_dom"/>
</dbReference>
<dbReference type="PANTHER" id="PTHR43085:SF47">
    <property type="entry name" value="FRUCTOKINASE-2-RELATED"/>
    <property type="match status" value="1"/>
</dbReference>
<sequence length="164" mass="18129">MEVAKEAGALLSYDPNLREPLWPSPEEARKQIMSIWDKAEIIKLLLVTLGEDGCRYYTKKFHGAVQTFNVNAVDTTGAGDSFIGAFLSKIVDDQSVLEDEKKLRKVLRFANACGAITTTKKGAIPALPSDSEALSFIKDNQRRKENTFRVGYVSCLHSSLDSSL</sequence>
<dbReference type="Gene3D" id="3.40.1190.30">
    <property type="match status" value="1"/>
</dbReference>
<keyword evidence="3" id="KW-0418">Kinase</keyword>
<dbReference type="GO" id="GO:0016301">
    <property type="term" value="F:kinase activity"/>
    <property type="evidence" value="ECO:0007669"/>
    <property type="project" value="UniProtKB-KW"/>
</dbReference>
<dbReference type="InterPro" id="IPR002173">
    <property type="entry name" value="Carboh/pur_kinase_PfkB_CS"/>
</dbReference>
<dbReference type="PANTHER" id="PTHR43085">
    <property type="entry name" value="HEXOKINASE FAMILY MEMBER"/>
    <property type="match status" value="1"/>
</dbReference>
<feature type="domain" description="Carbohydrate kinase PfkB" evidence="4">
    <location>
        <begin position="40"/>
        <end position="128"/>
    </location>
</feature>
<dbReference type="SUPFAM" id="SSF53613">
    <property type="entry name" value="Ribokinase-like"/>
    <property type="match status" value="1"/>
</dbReference>
<reference evidence="5 6" key="1">
    <citation type="journal article" date="2014" name="Science">
        <title>Plant genetics. Early allopolyploid evolution in the post-Neolithic Brassica napus oilseed genome.</title>
        <authorList>
            <person name="Chalhoub B."/>
            <person name="Denoeud F."/>
            <person name="Liu S."/>
            <person name="Parkin I.A."/>
            <person name="Tang H."/>
            <person name="Wang X."/>
            <person name="Chiquet J."/>
            <person name="Belcram H."/>
            <person name="Tong C."/>
            <person name="Samans B."/>
            <person name="Correa M."/>
            <person name="Da Silva C."/>
            <person name="Just J."/>
            <person name="Falentin C."/>
            <person name="Koh C.S."/>
            <person name="Le Clainche I."/>
            <person name="Bernard M."/>
            <person name="Bento P."/>
            <person name="Noel B."/>
            <person name="Labadie K."/>
            <person name="Alberti A."/>
            <person name="Charles M."/>
            <person name="Arnaud D."/>
            <person name="Guo H."/>
            <person name="Daviaud C."/>
            <person name="Alamery S."/>
            <person name="Jabbari K."/>
            <person name="Zhao M."/>
            <person name="Edger P.P."/>
            <person name="Chelaifa H."/>
            <person name="Tack D."/>
            <person name="Lassalle G."/>
            <person name="Mestiri I."/>
            <person name="Schnel N."/>
            <person name="Le Paslier M.C."/>
            <person name="Fan G."/>
            <person name="Renault V."/>
            <person name="Bayer P.E."/>
            <person name="Golicz A.A."/>
            <person name="Manoli S."/>
            <person name="Lee T.H."/>
            <person name="Thi V.H."/>
            <person name="Chalabi S."/>
            <person name="Hu Q."/>
            <person name="Fan C."/>
            <person name="Tollenaere R."/>
            <person name="Lu Y."/>
            <person name="Battail C."/>
            <person name="Shen J."/>
            <person name="Sidebottom C.H."/>
            <person name="Wang X."/>
            <person name="Canaguier A."/>
            <person name="Chauveau A."/>
            <person name="Berard A."/>
            <person name="Deniot G."/>
            <person name="Guan M."/>
            <person name="Liu Z."/>
            <person name="Sun F."/>
            <person name="Lim Y.P."/>
            <person name="Lyons E."/>
            <person name="Town C.D."/>
            <person name="Bancroft I."/>
            <person name="Wang X."/>
            <person name="Meng J."/>
            <person name="Ma J."/>
            <person name="Pires J.C."/>
            <person name="King G.J."/>
            <person name="Brunel D."/>
            <person name="Delourme R."/>
            <person name="Renard M."/>
            <person name="Aury J.M."/>
            <person name="Adams K.L."/>
            <person name="Batley J."/>
            <person name="Snowdon R.J."/>
            <person name="Tost J."/>
            <person name="Edwards D."/>
            <person name="Zhou Y."/>
            <person name="Hua W."/>
            <person name="Sharpe A.G."/>
            <person name="Paterson A.H."/>
            <person name="Guan C."/>
            <person name="Wincker P."/>
        </authorList>
    </citation>
    <scope>NUCLEOTIDE SEQUENCE [LARGE SCALE GENOMIC DNA]</scope>
    <source>
        <strain evidence="6">cv. Darmor-bzh</strain>
    </source>
</reference>
<dbReference type="InterPro" id="IPR050306">
    <property type="entry name" value="PfkB_Carbo_kinase"/>
</dbReference>
<dbReference type="Gene3D" id="3.40.1190.20">
    <property type="match status" value="1"/>
</dbReference>
<gene>
    <name evidence="5" type="primary">BnaA08g28410D</name>
    <name evidence="5" type="ORF">GSBRNA2T00089734001</name>
</gene>
<proteinExistence type="inferred from homology"/>
<dbReference type="PROSITE" id="PS00584">
    <property type="entry name" value="PFKB_KINASES_2"/>
    <property type="match status" value="1"/>
</dbReference>
<evidence type="ECO:0000256" key="2">
    <source>
        <dbReference type="ARBA" id="ARBA00022679"/>
    </source>
</evidence>
<organism evidence="5 6">
    <name type="scientific">Brassica napus</name>
    <name type="common">Rape</name>
    <dbReference type="NCBI Taxonomy" id="3708"/>
    <lineage>
        <taxon>Eukaryota</taxon>
        <taxon>Viridiplantae</taxon>
        <taxon>Streptophyta</taxon>
        <taxon>Embryophyta</taxon>
        <taxon>Tracheophyta</taxon>
        <taxon>Spermatophyta</taxon>
        <taxon>Magnoliopsida</taxon>
        <taxon>eudicotyledons</taxon>
        <taxon>Gunneridae</taxon>
        <taxon>Pentapetalae</taxon>
        <taxon>rosids</taxon>
        <taxon>malvids</taxon>
        <taxon>Brassicales</taxon>
        <taxon>Brassicaceae</taxon>
        <taxon>Brassiceae</taxon>
        <taxon>Brassica</taxon>
    </lineage>
</organism>
<evidence type="ECO:0000259" key="4">
    <source>
        <dbReference type="Pfam" id="PF00294"/>
    </source>
</evidence>
<name>A0A078FRV3_BRANA</name>
<protein>
    <submittedName>
        <fullName evidence="5">BnaA08g28410D protein</fullName>
    </submittedName>
</protein>
<dbReference type="EMBL" id="LK032055">
    <property type="protein sequence ID" value="CDY15557.1"/>
    <property type="molecule type" value="Genomic_DNA"/>
</dbReference>
<evidence type="ECO:0000313" key="6">
    <source>
        <dbReference type="Proteomes" id="UP000028999"/>
    </source>
</evidence>
<dbReference type="AlphaFoldDB" id="A0A078FRV3"/>
<dbReference type="PaxDb" id="3708-A0A078FRV3"/>
<evidence type="ECO:0000256" key="1">
    <source>
        <dbReference type="ARBA" id="ARBA00010688"/>
    </source>
</evidence>
<dbReference type="Pfam" id="PF00294">
    <property type="entry name" value="PfkB"/>
    <property type="match status" value="1"/>
</dbReference>
<dbReference type="InterPro" id="IPR029056">
    <property type="entry name" value="Ribokinase-like"/>
</dbReference>
<evidence type="ECO:0000256" key="3">
    <source>
        <dbReference type="ARBA" id="ARBA00022777"/>
    </source>
</evidence>
<dbReference type="OMA" id="SIWEQAN"/>
<dbReference type="STRING" id="3708.A0A078FRV3"/>
<keyword evidence="6" id="KW-1185">Reference proteome</keyword>
<keyword evidence="2" id="KW-0808">Transferase</keyword>
<comment type="similarity">
    <text evidence="1">Belongs to the carbohydrate kinase PfkB family.</text>
</comment>
<dbReference type="Proteomes" id="UP000028999">
    <property type="component" value="Unassembled WGS sequence"/>
</dbReference>
<accession>A0A078FRV3</accession>
<evidence type="ECO:0000313" key="5">
    <source>
        <dbReference type="EMBL" id="CDY15557.1"/>
    </source>
</evidence>
<dbReference type="Gramene" id="CDY15557">
    <property type="protein sequence ID" value="CDY15557"/>
    <property type="gene ID" value="GSBRNA2T00089734001"/>
</dbReference>